<dbReference type="AlphaFoldDB" id="A0A6A6EZR3"/>
<protein>
    <submittedName>
        <fullName evidence="1">Uncharacterized protein</fullName>
    </submittedName>
</protein>
<keyword evidence="2" id="KW-1185">Reference proteome</keyword>
<name>A0A6A6EZR3_9PEZI</name>
<gene>
    <name evidence="1" type="ORF">CERZMDRAFT_63141</name>
</gene>
<sequence>MSAVFGAADIEKLVANFPPLSISANGRPAVVRSFSKNSLKNTSEVLSYFKTLVERHDQRIQRSSLNSVLGIEENSDGILLDTLDSQLYYSADGRYIIPHPLLENIAAVLKERALRLAVDIHAFAREQDIRYDSLERMIEQYSGQDWPRVIIDVDNTSFLCSYTYSEHIKTEIHNATSDAGTAICNISTIIGPDIPSPIVAALATEIAESKGGQVKFSGEHVIYIPKGYIATPTNQDEEVRTAQVASLVVKLEHDGFCVLRESPAEFVNELNGDLALDDAVVTEFVKKNPNNLRPLSIDVRPEAEVVGRASRLTKDTKVVVRPEILRDELDSIKMAVGTRAGILWRTGPNAATPANVVRDLQHSDFGTEHKKELADLLIRSPYSKELEATALNCLSELEADRHEQFVELVGNRLWYPLHCYAAGILQVSDPALKQHLEDFLTVQMKSDSVPTTIRVARDQGFLHDRSRKKEIDKLQKSIEEAKVFADVQKAIAKIAKKLNIPAPSELHVFKAKSQALSQTLKSMQRMQRGSDVLQNLIWILTATSGPGLFMSSGKDTSRMIKHYDSICEDPEVAGLLAIWRDKLKSGTEDPEDIRQMKELAKAAVEEWSEEERRRPYAGT</sequence>
<dbReference type="OrthoDB" id="3935714at2759"/>
<evidence type="ECO:0000313" key="2">
    <source>
        <dbReference type="Proteomes" id="UP000799539"/>
    </source>
</evidence>
<evidence type="ECO:0000313" key="1">
    <source>
        <dbReference type="EMBL" id="KAF2206936.1"/>
    </source>
</evidence>
<dbReference type="Proteomes" id="UP000799539">
    <property type="component" value="Unassembled WGS sequence"/>
</dbReference>
<accession>A0A6A6EZR3</accession>
<dbReference type="EMBL" id="ML992709">
    <property type="protein sequence ID" value="KAF2206936.1"/>
    <property type="molecule type" value="Genomic_DNA"/>
</dbReference>
<proteinExistence type="predicted"/>
<organism evidence="1 2">
    <name type="scientific">Cercospora zeae-maydis SCOH1-5</name>
    <dbReference type="NCBI Taxonomy" id="717836"/>
    <lineage>
        <taxon>Eukaryota</taxon>
        <taxon>Fungi</taxon>
        <taxon>Dikarya</taxon>
        <taxon>Ascomycota</taxon>
        <taxon>Pezizomycotina</taxon>
        <taxon>Dothideomycetes</taxon>
        <taxon>Dothideomycetidae</taxon>
        <taxon>Mycosphaerellales</taxon>
        <taxon>Mycosphaerellaceae</taxon>
        <taxon>Cercospora</taxon>
    </lineage>
</organism>
<reference evidence="1" key="1">
    <citation type="journal article" date="2020" name="Stud. Mycol.">
        <title>101 Dothideomycetes genomes: a test case for predicting lifestyles and emergence of pathogens.</title>
        <authorList>
            <person name="Haridas S."/>
            <person name="Albert R."/>
            <person name="Binder M."/>
            <person name="Bloem J."/>
            <person name="Labutti K."/>
            <person name="Salamov A."/>
            <person name="Andreopoulos B."/>
            <person name="Baker S."/>
            <person name="Barry K."/>
            <person name="Bills G."/>
            <person name="Bluhm B."/>
            <person name="Cannon C."/>
            <person name="Castanera R."/>
            <person name="Culley D."/>
            <person name="Daum C."/>
            <person name="Ezra D."/>
            <person name="Gonzalez J."/>
            <person name="Henrissat B."/>
            <person name="Kuo A."/>
            <person name="Liang C."/>
            <person name="Lipzen A."/>
            <person name="Lutzoni F."/>
            <person name="Magnuson J."/>
            <person name="Mondo S."/>
            <person name="Nolan M."/>
            <person name="Ohm R."/>
            <person name="Pangilinan J."/>
            <person name="Park H.-J."/>
            <person name="Ramirez L."/>
            <person name="Alfaro M."/>
            <person name="Sun H."/>
            <person name="Tritt A."/>
            <person name="Yoshinaga Y."/>
            <person name="Zwiers L.-H."/>
            <person name="Turgeon B."/>
            <person name="Goodwin S."/>
            <person name="Spatafora J."/>
            <person name="Crous P."/>
            <person name="Grigoriev I."/>
        </authorList>
    </citation>
    <scope>NUCLEOTIDE SEQUENCE</scope>
    <source>
        <strain evidence="1">SCOH1-5</strain>
    </source>
</reference>